<dbReference type="InterPro" id="IPR018300">
    <property type="entry name" value="Aminotrans_IV_CS"/>
</dbReference>
<name>A0A6J5YZ85_9ZZZZ</name>
<dbReference type="InterPro" id="IPR050571">
    <property type="entry name" value="Class-IV_PLP-Dep_Aminotrnsfr"/>
</dbReference>
<evidence type="ECO:0000313" key="6">
    <source>
        <dbReference type="EMBL" id="CAB4579020.1"/>
    </source>
</evidence>
<evidence type="ECO:0000256" key="1">
    <source>
        <dbReference type="ARBA" id="ARBA00001933"/>
    </source>
</evidence>
<dbReference type="Pfam" id="PF01063">
    <property type="entry name" value="Aminotran_4"/>
    <property type="match status" value="1"/>
</dbReference>
<dbReference type="GO" id="GO:0046394">
    <property type="term" value="P:carboxylic acid biosynthetic process"/>
    <property type="evidence" value="ECO:0007669"/>
    <property type="project" value="UniProtKB-ARBA"/>
</dbReference>
<dbReference type="InterPro" id="IPR036038">
    <property type="entry name" value="Aminotransferase-like"/>
</dbReference>
<dbReference type="InterPro" id="IPR043132">
    <property type="entry name" value="BCAT-like_C"/>
</dbReference>
<gene>
    <name evidence="6" type="ORF">UFOPK1762_00433</name>
    <name evidence="7" type="ORF">UFOPK1906_00349</name>
    <name evidence="8" type="ORF">UFOPK2624_00320</name>
    <name evidence="4" type="ORF">UFOPK3331_00447</name>
    <name evidence="9" type="ORF">UFOPK3927_00536</name>
    <name evidence="5" type="ORF">UFOPK4201_00976</name>
</gene>
<dbReference type="EMBL" id="CAEZTY010000009">
    <property type="protein sequence ID" value="CAB4579020.1"/>
    <property type="molecule type" value="Genomic_DNA"/>
</dbReference>
<dbReference type="InterPro" id="IPR043131">
    <property type="entry name" value="BCAT-like_N"/>
</dbReference>
<dbReference type="GO" id="GO:0005829">
    <property type="term" value="C:cytosol"/>
    <property type="evidence" value="ECO:0007669"/>
    <property type="project" value="TreeGrafter"/>
</dbReference>
<dbReference type="AlphaFoldDB" id="A0A6J5YZ85"/>
<reference evidence="4" key="1">
    <citation type="submission" date="2020-05" db="EMBL/GenBank/DDBJ databases">
        <authorList>
            <person name="Chiriac C."/>
            <person name="Salcher M."/>
            <person name="Ghai R."/>
            <person name="Kavagutti S V."/>
        </authorList>
    </citation>
    <scope>NUCLEOTIDE SEQUENCE</scope>
</reference>
<dbReference type="CDD" id="cd00449">
    <property type="entry name" value="PLPDE_IV"/>
    <property type="match status" value="1"/>
</dbReference>
<dbReference type="EMBL" id="CAEZVC010000011">
    <property type="protein sequence ID" value="CAB4615669.1"/>
    <property type="molecule type" value="Genomic_DNA"/>
</dbReference>
<dbReference type="Gene3D" id="3.20.10.10">
    <property type="entry name" value="D-amino Acid Aminotransferase, subunit A, domain 2"/>
    <property type="match status" value="1"/>
</dbReference>
<evidence type="ECO:0000256" key="3">
    <source>
        <dbReference type="ARBA" id="ARBA00022898"/>
    </source>
</evidence>
<evidence type="ECO:0000313" key="5">
    <source>
        <dbReference type="EMBL" id="CAB4371656.1"/>
    </source>
</evidence>
<dbReference type="EMBL" id="CAEUNJ010000036">
    <property type="protein sequence ID" value="CAB4371656.1"/>
    <property type="molecule type" value="Genomic_DNA"/>
</dbReference>
<dbReference type="EMBL" id="CAFBOK010000045">
    <property type="protein sequence ID" value="CAB4977992.1"/>
    <property type="molecule type" value="Genomic_DNA"/>
</dbReference>
<dbReference type="InterPro" id="IPR001544">
    <property type="entry name" value="Aminotrans_IV"/>
</dbReference>
<sequence length="271" mass="29315">MSTHVIWVNGELLESSTPSLSANDHGFLLGDGIFDTLLVRDRKPVFFTRHLRRLRSGIDRLLIENAPTDDQLANAMSQLLEANNLVDARVRITVTPGSGISALERGALPLTVMTAVPLGTKPSSVSLCTVEWVRNERSPLAGLKSTSWGENASILRFARSNGFDNAILFDSTGRLSECTTSNLYLVIDQQIVTPTLDSGCLPGIIREVLLEKGIATERDLFPSDLAQATAVFITSSITGVVPVHRVDKLQFAEDSQQTAAANDVIENLSAS</sequence>
<dbReference type="PANTHER" id="PTHR42743:SF11">
    <property type="entry name" value="AMINODEOXYCHORISMATE LYASE"/>
    <property type="match status" value="1"/>
</dbReference>
<evidence type="ECO:0000313" key="4">
    <source>
        <dbReference type="EMBL" id="CAB4334182.1"/>
    </source>
</evidence>
<dbReference type="EMBL" id="CAEZXY010000007">
    <property type="protein sequence ID" value="CAB4697184.1"/>
    <property type="molecule type" value="Genomic_DNA"/>
</dbReference>
<dbReference type="PROSITE" id="PS00770">
    <property type="entry name" value="AA_TRANSFER_CLASS_4"/>
    <property type="match status" value="1"/>
</dbReference>
<evidence type="ECO:0000313" key="8">
    <source>
        <dbReference type="EMBL" id="CAB4697184.1"/>
    </source>
</evidence>
<accession>A0A6J5YZ85</accession>
<dbReference type="SUPFAM" id="SSF56752">
    <property type="entry name" value="D-aminoacid aminotransferase-like PLP-dependent enzymes"/>
    <property type="match status" value="1"/>
</dbReference>
<organism evidence="4">
    <name type="scientific">freshwater metagenome</name>
    <dbReference type="NCBI Taxonomy" id="449393"/>
    <lineage>
        <taxon>unclassified sequences</taxon>
        <taxon>metagenomes</taxon>
        <taxon>ecological metagenomes</taxon>
    </lineage>
</organism>
<dbReference type="EMBL" id="CAESAL010000009">
    <property type="protein sequence ID" value="CAB4334182.1"/>
    <property type="molecule type" value="Genomic_DNA"/>
</dbReference>
<comment type="cofactor">
    <cofactor evidence="1">
        <name>pyridoxal 5'-phosphate</name>
        <dbReference type="ChEBI" id="CHEBI:597326"/>
    </cofactor>
</comment>
<evidence type="ECO:0000313" key="7">
    <source>
        <dbReference type="EMBL" id="CAB4615669.1"/>
    </source>
</evidence>
<evidence type="ECO:0000313" key="9">
    <source>
        <dbReference type="EMBL" id="CAB4977992.1"/>
    </source>
</evidence>
<dbReference type="GO" id="GO:0003824">
    <property type="term" value="F:catalytic activity"/>
    <property type="evidence" value="ECO:0007669"/>
    <property type="project" value="InterPro"/>
</dbReference>
<dbReference type="PANTHER" id="PTHR42743">
    <property type="entry name" value="AMINO-ACID AMINOTRANSFERASE"/>
    <property type="match status" value="1"/>
</dbReference>
<dbReference type="Gene3D" id="3.30.470.10">
    <property type="match status" value="1"/>
</dbReference>
<comment type="similarity">
    <text evidence="2">Belongs to the class-IV pyridoxal-phosphate-dependent aminotransferase family.</text>
</comment>
<keyword evidence="3" id="KW-0663">Pyridoxal phosphate</keyword>
<protein>
    <submittedName>
        <fullName evidence="4">Unannotated protein</fullName>
    </submittedName>
</protein>
<proteinExistence type="inferred from homology"/>
<evidence type="ECO:0000256" key="2">
    <source>
        <dbReference type="ARBA" id="ARBA00009320"/>
    </source>
</evidence>